<accession>A0A1T2XAE0</accession>
<protein>
    <submittedName>
        <fullName evidence="1">Uncharacterized protein</fullName>
    </submittedName>
</protein>
<dbReference type="OrthoDB" id="2652655at2"/>
<dbReference type="EMBL" id="MSZX01000006">
    <property type="protein sequence ID" value="OPA76656.1"/>
    <property type="molecule type" value="Genomic_DNA"/>
</dbReference>
<gene>
    <name evidence="1" type="ORF">BVG16_15895</name>
</gene>
<name>A0A1T2XAE0_9BACL</name>
<dbReference type="AlphaFoldDB" id="A0A1T2XAE0"/>
<comment type="caution">
    <text evidence="1">The sequence shown here is derived from an EMBL/GenBank/DDBJ whole genome shotgun (WGS) entry which is preliminary data.</text>
</comment>
<dbReference type="RefSeq" id="WP_078499672.1">
    <property type="nucleotide sequence ID" value="NZ_MSZX01000006.1"/>
</dbReference>
<dbReference type="STRING" id="1324314.BVG16_15895"/>
<keyword evidence="2" id="KW-1185">Reference proteome</keyword>
<proteinExistence type="predicted"/>
<evidence type="ECO:0000313" key="2">
    <source>
        <dbReference type="Proteomes" id="UP000190188"/>
    </source>
</evidence>
<organism evidence="1 2">
    <name type="scientific">Paenibacillus selenitireducens</name>
    <dbReference type="NCBI Taxonomy" id="1324314"/>
    <lineage>
        <taxon>Bacteria</taxon>
        <taxon>Bacillati</taxon>
        <taxon>Bacillota</taxon>
        <taxon>Bacilli</taxon>
        <taxon>Bacillales</taxon>
        <taxon>Paenibacillaceae</taxon>
        <taxon>Paenibacillus</taxon>
    </lineage>
</organism>
<reference evidence="1 2" key="1">
    <citation type="submission" date="2017-01" db="EMBL/GenBank/DDBJ databases">
        <title>Genome analysis of Paenibacillus selenitrireducens ES3-24.</title>
        <authorList>
            <person name="Xu D."/>
            <person name="Yao R."/>
            <person name="Zheng S."/>
        </authorList>
    </citation>
    <scope>NUCLEOTIDE SEQUENCE [LARGE SCALE GENOMIC DNA]</scope>
    <source>
        <strain evidence="1 2">ES3-24</strain>
    </source>
</reference>
<dbReference type="Proteomes" id="UP000190188">
    <property type="component" value="Unassembled WGS sequence"/>
</dbReference>
<evidence type="ECO:0000313" key="1">
    <source>
        <dbReference type="EMBL" id="OPA76656.1"/>
    </source>
</evidence>
<sequence>MDAKIRFIVGTSSHQVIFTQMEQIDQPMITAKIIERYSVLEQKIKEKAAYHLLSNIVGAEHAGFYTVSFYEAKREST</sequence>